<evidence type="ECO:0000259" key="16">
    <source>
        <dbReference type="Pfam" id="PF07715"/>
    </source>
</evidence>
<comment type="caution">
    <text evidence="17">The sequence shown here is derived from an EMBL/GenBank/DDBJ whole genome shotgun (WGS) entry which is preliminary data.</text>
</comment>
<feature type="compositionally biased region" description="Basic and acidic residues" evidence="14">
    <location>
        <begin position="93"/>
        <end position="108"/>
    </location>
</feature>
<dbReference type="InterPro" id="IPR036942">
    <property type="entry name" value="Beta-barrel_TonB_sf"/>
</dbReference>
<evidence type="ECO:0000256" key="13">
    <source>
        <dbReference type="RuleBase" id="RU003357"/>
    </source>
</evidence>
<protein>
    <submittedName>
        <fullName evidence="17">Vitamin B12 transporter</fullName>
    </submittedName>
</protein>
<sequence length="751" mass="81564">MRQRAAVRATAPGAWEGRADASPARIPAESAKRIAWLWIAASHFMVARGPRGTGAAQSHNKENTMRTPIAAAALLAFASWPHVATAQLAQTIEEDRRTGSRADSELGRATRSGMAANVDPVENAGTTAHTDTAAYTDTAVNAGTAVSTGAPATEARPCAGDDAVRRGTLLPIVVSAARNAQALPDALPQTTLFDRRAIEDSSATDLAGLLQLAPGVQITRNGGAGQTAGLFMRGAAIAQTLVMIDGVRVDSASLGATQIAQIPLDQVERVEVVNGNVSALYGSSAIGGVVQVFTRDGGNHPPRFTLDGEYGSYHTQRQHAGVNGALDAAGATTFSVDASRMKTEGFSSIDPNRVPVNPNANGTFNESVSASLKHRFTSGWDAGIRYFQSFSKTNFDNPFGMPTDLNDERDRVGQVSVFANGSLTERWNMHLNVAQGADRSQILANGRQTSRYDTTNYQLDWQNDYAIAAGHKLVFGYQHVNQDLDASDFTTPVRRVNSGYIGYNGELGRNEVQLNLRRDQYSDFGGANSYFVGYGYRFTDHWKAAVNYSDAFRAPTFNDLYFPFFGDPNLKPEQAHSLEAALQYASPALGVARVTAFQTRYRNLIQYALADHGRYVAQNVGRAKVQGIEASWSGHVGRTDVRASFTFQNPVDEVSVWDLTRRPRRFATVSANHSVDGWRIGGQWLLTGARHDNGQPLGGYGVVNLSARYNITQSWYVAARVENLFDKDYETLYTYNTPKRGAYLTLGWQQH</sequence>
<dbReference type="SUPFAM" id="SSF56935">
    <property type="entry name" value="Porins"/>
    <property type="match status" value="1"/>
</dbReference>
<dbReference type="Gene3D" id="2.170.130.10">
    <property type="entry name" value="TonB-dependent receptor, plug domain"/>
    <property type="match status" value="1"/>
</dbReference>
<comment type="subcellular location">
    <subcellularLocation>
        <location evidence="1 12">Cell outer membrane</location>
        <topology evidence="1 12">Multi-pass membrane protein</topology>
    </subcellularLocation>
</comment>
<keyword evidence="4 12" id="KW-1134">Transmembrane beta strand</keyword>
<evidence type="ECO:0000256" key="6">
    <source>
        <dbReference type="ARBA" id="ARBA00022729"/>
    </source>
</evidence>
<dbReference type="InterPro" id="IPR012910">
    <property type="entry name" value="Plug_dom"/>
</dbReference>
<evidence type="ECO:0000256" key="9">
    <source>
        <dbReference type="ARBA" id="ARBA00023136"/>
    </source>
</evidence>
<name>A0A2P5KE47_9BURK</name>
<evidence type="ECO:0000256" key="11">
    <source>
        <dbReference type="ARBA" id="ARBA00023237"/>
    </source>
</evidence>
<dbReference type="PANTHER" id="PTHR30069:SF53">
    <property type="entry name" value="COLICIN I RECEPTOR-RELATED"/>
    <property type="match status" value="1"/>
</dbReference>
<feature type="domain" description="TonB-dependent receptor plug" evidence="16">
    <location>
        <begin position="190"/>
        <end position="289"/>
    </location>
</feature>
<dbReference type="InterPro" id="IPR000531">
    <property type="entry name" value="Beta-barrel_TonB"/>
</dbReference>
<keyword evidence="10" id="KW-0675">Receptor</keyword>
<dbReference type="AlphaFoldDB" id="A0A2P5KE47"/>
<evidence type="ECO:0000256" key="7">
    <source>
        <dbReference type="ARBA" id="ARBA00023065"/>
    </source>
</evidence>
<dbReference type="Gene3D" id="2.40.170.20">
    <property type="entry name" value="TonB-dependent receptor, beta-barrel domain"/>
    <property type="match status" value="1"/>
</dbReference>
<gene>
    <name evidence="17" type="ORF">B0O95_10180</name>
</gene>
<feature type="region of interest" description="Disordered" evidence="14">
    <location>
        <begin position="1"/>
        <end position="21"/>
    </location>
</feature>
<evidence type="ECO:0000256" key="1">
    <source>
        <dbReference type="ARBA" id="ARBA00004571"/>
    </source>
</evidence>
<dbReference type="GO" id="GO:0009279">
    <property type="term" value="C:cell outer membrane"/>
    <property type="evidence" value="ECO:0007669"/>
    <property type="project" value="UniProtKB-SubCell"/>
</dbReference>
<evidence type="ECO:0000256" key="4">
    <source>
        <dbReference type="ARBA" id="ARBA00022452"/>
    </source>
</evidence>
<comment type="similarity">
    <text evidence="2 12 13">Belongs to the TonB-dependent receptor family.</text>
</comment>
<dbReference type="Proteomes" id="UP000243096">
    <property type="component" value="Unassembled WGS sequence"/>
</dbReference>
<evidence type="ECO:0000256" key="2">
    <source>
        <dbReference type="ARBA" id="ARBA00009810"/>
    </source>
</evidence>
<evidence type="ECO:0000313" key="17">
    <source>
        <dbReference type="EMBL" id="PPB84997.1"/>
    </source>
</evidence>
<keyword evidence="5 12" id="KW-0812">Transmembrane</keyword>
<evidence type="ECO:0000256" key="14">
    <source>
        <dbReference type="SAM" id="MobiDB-lite"/>
    </source>
</evidence>
<evidence type="ECO:0000313" key="18">
    <source>
        <dbReference type="Proteomes" id="UP000243096"/>
    </source>
</evidence>
<dbReference type="EMBL" id="PRDW01000001">
    <property type="protein sequence ID" value="PPB84997.1"/>
    <property type="molecule type" value="Genomic_DNA"/>
</dbReference>
<accession>A0A2P5KE47</accession>
<feature type="domain" description="TonB-dependent receptor-like beta-barrel" evidence="15">
    <location>
        <begin position="314"/>
        <end position="724"/>
    </location>
</feature>
<evidence type="ECO:0000256" key="3">
    <source>
        <dbReference type="ARBA" id="ARBA00022448"/>
    </source>
</evidence>
<dbReference type="InterPro" id="IPR039426">
    <property type="entry name" value="TonB-dep_rcpt-like"/>
</dbReference>
<organism evidence="17 18">
    <name type="scientific">Mycetohabitans endofungorum</name>
    <dbReference type="NCBI Taxonomy" id="417203"/>
    <lineage>
        <taxon>Bacteria</taxon>
        <taxon>Pseudomonadati</taxon>
        <taxon>Pseudomonadota</taxon>
        <taxon>Betaproteobacteria</taxon>
        <taxon>Burkholderiales</taxon>
        <taxon>Burkholderiaceae</taxon>
        <taxon>Mycetohabitans</taxon>
    </lineage>
</organism>
<dbReference type="GO" id="GO:0006811">
    <property type="term" value="P:monoatomic ion transport"/>
    <property type="evidence" value="ECO:0007669"/>
    <property type="project" value="UniProtKB-KW"/>
</dbReference>
<evidence type="ECO:0000256" key="5">
    <source>
        <dbReference type="ARBA" id="ARBA00022692"/>
    </source>
</evidence>
<keyword evidence="11 12" id="KW-0998">Cell outer membrane</keyword>
<dbReference type="Pfam" id="PF07715">
    <property type="entry name" value="Plug"/>
    <property type="match status" value="1"/>
</dbReference>
<keyword evidence="18" id="KW-1185">Reference proteome</keyword>
<feature type="region of interest" description="Disordered" evidence="14">
    <location>
        <begin position="91"/>
        <end position="124"/>
    </location>
</feature>
<dbReference type="PROSITE" id="PS52016">
    <property type="entry name" value="TONB_DEPENDENT_REC_3"/>
    <property type="match status" value="1"/>
</dbReference>
<evidence type="ECO:0000256" key="8">
    <source>
        <dbReference type="ARBA" id="ARBA00023077"/>
    </source>
</evidence>
<keyword evidence="6" id="KW-0732">Signal</keyword>
<evidence type="ECO:0000256" key="12">
    <source>
        <dbReference type="PROSITE-ProRule" id="PRU01360"/>
    </source>
</evidence>
<reference evidence="17 18" key="1">
    <citation type="submission" date="2018-01" db="EMBL/GenBank/DDBJ databases">
        <title>Genomic Encyclopedia of Type Strains, Phase III (KMG-III): the genomes of soil and plant-associated and newly described type strains.</title>
        <authorList>
            <person name="Whitman W."/>
        </authorList>
    </citation>
    <scope>NUCLEOTIDE SEQUENCE [LARGE SCALE GENOMIC DNA]</scope>
    <source>
        <strain evidence="17 18">HKI456</strain>
    </source>
</reference>
<keyword evidence="8 13" id="KW-0798">TonB box</keyword>
<dbReference type="CDD" id="cd01347">
    <property type="entry name" value="ligand_gated_channel"/>
    <property type="match status" value="1"/>
</dbReference>
<dbReference type="PANTHER" id="PTHR30069">
    <property type="entry name" value="TONB-DEPENDENT OUTER MEMBRANE RECEPTOR"/>
    <property type="match status" value="1"/>
</dbReference>
<evidence type="ECO:0000256" key="10">
    <source>
        <dbReference type="ARBA" id="ARBA00023170"/>
    </source>
</evidence>
<keyword evidence="7" id="KW-0406">Ion transport</keyword>
<keyword evidence="3 12" id="KW-0813">Transport</keyword>
<keyword evidence="9 12" id="KW-0472">Membrane</keyword>
<dbReference type="GO" id="GO:0015889">
    <property type="term" value="P:cobalamin transport"/>
    <property type="evidence" value="ECO:0007669"/>
    <property type="project" value="TreeGrafter"/>
</dbReference>
<dbReference type="Pfam" id="PF00593">
    <property type="entry name" value="TonB_dep_Rec_b-barrel"/>
    <property type="match status" value="1"/>
</dbReference>
<proteinExistence type="inferred from homology"/>
<evidence type="ECO:0000259" key="15">
    <source>
        <dbReference type="Pfam" id="PF00593"/>
    </source>
</evidence>
<dbReference type="InterPro" id="IPR037066">
    <property type="entry name" value="Plug_dom_sf"/>
</dbReference>